<evidence type="ECO:0000256" key="8">
    <source>
        <dbReference type="SAM" id="MobiDB-lite"/>
    </source>
</evidence>
<dbReference type="InterPro" id="IPR012902">
    <property type="entry name" value="N_methyl_site"/>
</dbReference>
<keyword evidence="2" id="KW-1003">Cell membrane</keyword>
<reference evidence="10 11" key="1">
    <citation type="submission" date="2023-10" db="EMBL/GenBank/DDBJ databases">
        <title>Bacteria for the degradation of biodegradable plastic PBAT(Polybutylene adipate terephthalate).</title>
        <authorList>
            <person name="Weon H.-Y."/>
            <person name="Yeon J."/>
        </authorList>
    </citation>
    <scope>NUCLEOTIDE SEQUENCE [LARGE SCALE GENOMIC DNA]</scope>
    <source>
        <strain evidence="10 11">SBD 7-3</strain>
    </source>
</reference>
<evidence type="ECO:0000256" key="9">
    <source>
        <dbReference type="SAM" id="Phobius"/>
    </source>
</evidence>
<dbReference type="Pfam" id="PF07963">
    <property type="entry name" value="N_methyl"/>
    <property type="match status" value="1"/>
</dbReference>
<dbReference type="RefSeq" id="WP_316702229.1">
    <property type="nucleotide sequence ID" value="NZ_CP136336.1"/>
</dbReference>
<keyword evidence="4" id="KW-0997">Cell inner membrane</keyword>
<organism evidence="10 11">
    <name type="scientific">Piscinibacter gummiphilus</name>
    <dbReference type="NCBI Taxonomy" id="946333"/>
    <lineage>
        <taxon>Bacteria</taxon>
        <taxon>Pseudomonadati</taxon>
        <taxon>Pseudomonadota</taxon>
        <taxon>Betaproteobacteria</taxon>
        <taxon>Burkholderiales</taxon>
        <taxon>Sphaerotilaceae</taxon>
        <taxon>Piscinibacter</taxon>
    </lineage>
</organism>
<keyword evidence="3" id="KW-0488">Methylation</keyword>
<evidence type="ECO:0000256" key="2">
    <source>
        <dbReference type="ARBA" id="ARBA00022475"/>
    </source>
</evidence>
<proteinExistence type="predicted"/>
<evidence type="ECO:0000256" key="5">
    <source>
        <dbReference type="ARBA" id="ARBA00022692"/>
    </source>
</evidence>
<dbReference type="PANTHER" id="PTHR39583">
    <property type="entry name" value="TYPE II SECRETION SYSTEM PROTEIN J-RELATED"/>
    <property type="match status" value="1"/>
</dbReference>
<name>A0ABZ0CWC2_9BURK</name>
<keyword evidence="5 9" id="KW-0812">Transmembrane</keyword>
<feature type="transmembrane region" description="Helical" evidence="9">
    <location>
        <begin position="12"/>
        <end position="32"/>
    </location>
</feature>
<keyword evidence="11" id="KW-1185">Reference proteome</keyword>
<dbReference type="NCBIfam" id="TIGR02532">
    <property type="entry name" value="IV_pilin_GFxxxE"/>
    <property type="match status" value="1"/>
</dbReference>
<evidence type="ECO:0000313" key="10">
    <source>
        <dbReference type="EMBL" id="WOB09273.1"/>
    </source>
</evidence>
<feature type="region of interest" description="Disordered" evidence="8">
    <location>
        <begin position="166"/>
        <end position="185"/>
    </location>
</feature>
<dbReference type="EMBL" id="CP136336">
    <property type="protein sequence ID" value="WOB09273.1"/>
    <property type="molecule type" value="Genomic_DNA"/>
</dbReference>
<dbReference type="SUPFAM" id="SSF54523">
    <property type="entry name" value="Pili subunits"/>
    <property type="match status" value="1"/>
</dbReference>
<evidence type="ECO:0000256" key="4">
    <source>
        <dbReference type="ARBA" id="ARBA00022519"/>
    </source>
</evidence>
<dbReference type="PANTHER" id="PTHR39583:SF2">
    <property type="entry name" value="TYPE II SECRETION SYSTEM PROTEIN J"/>
    <property type="match status" value="1"/>
</dbReference>
<evidence type="ECO:0000256" key="1">
    <source>
        <dbReference type="ARBA" id="ARBA00004377"/>
    </source>
</evidence>
<protein>
    <submittedName>
        <fullName evidence="10">Prepilin-type N-terminal cleavage/methylation domain-containing protein</fullName>
    </submittedName>
</protein>
<comment type="subcellular location">
    <subcellularLocation>
        <location evidence="1">Cell inner membrane</location>
        <topology evidence="1">Single-pass membrane protein</topology>
    </subcellularLocation>
</comment>
<keyword evidence="6 9" id="KW-1133">Transmembrane helix</keyword>
<keyword evidence="7 9" id="KW-0472">Membrane</keyword>
<dbReference type="PROSITE" id="PS00409">
    <property type="entry name" value="PROKAR_NTER_METHYL"/>
    <property type="match status" value="1"/>
</dbReference>
<feature type="compositionally biased region" description="Low complexity" evidence="8">
    <location>
        <begin position="174"/>
        <end position="185"/>
    </location>
</feature>
<sequence>MQRRSLPRQTGFTLVEVLVAMFIMAILAVMAWQGVDSIVSTRNASQDRMEKLLKLNTVLAQFQQDLEAMQDSGALPQPMPSFDGISLRLTRRAETGLQLVVWSLRGGTWLRWAGNPVTTTQALQDQWMTSQQFIGNESGQLRTVTGLSEWQAYCFRDNAWSNCQSSSGNTVTDGATPPAGAASAPVQTDPLKALRVVLSFAEGSGFAGSITRDIALGPQ</sequence>
<evidence type="ECO:0000256" key="6">
    <source>
        <dbReference type="ARBA" id="ARBA00022989"/>
    </source>
</evidence>
<evidence type="ECO:0000256" key="3">
    <source>
        <dbReference type="ARBA" id="ARBA00022481"/>
    </source>
</evidence>
<dbReference type="InterPro" id="IPR045584">
    <property type="entry name" value="Pilin-like"/>
</dbReference>
<gene>
    <name evidence="10" type="ORF">RXV79_04245</name>
</gene>
<dbReference type="Proteomes" id="UP001303946">
    <property type="component" value="Chromosome"/>
</dbReference>
<evidence type="ECO:0000256" key="7">
    <source>
        <dbReference type="ARBA" id="ARBA00023136"/>
    </source>
</evidence>
<dbReference type="InterPro" id="IPR051621">
    <property type="entry name" value="T2SS_protein_J"/>
</dbReference>
<accession>A0ABZ0CWC2</accession>
<evidence type="ECO:0000313" key="11">
    <source>
        <dbReference type="Proteomes" id="UP001303946"/>
    </source>
</evidence>